<keyword evidence="4 7" id="KW-0418">Kinase</keyword>
<dbReference type="EMBL" id="JAEAGR010000003">
    <property type="protein sequence ID" value="MBH1940190.1"/>
    <property type="molecule type" value="Genomic_DNA"/>
</dbReference>
<dbReference type="HAMAP" id="MF_00109">
    <property type="entry name" value="Shikimate_kinase"/>
    <property type="match status" value="1"/>
</dbReference>
<dbReference type="Proteomes" id="UP000623269">
    <property type="component" value="Unassembled WGS sequence"/>
</dbReference>
<dbReference type="RefSeq" id="WP_197660408.1">
    <property type="nucleotide sequence ID" value="NZ_JAEAGR010000003.1"/>
</dbReference>
<feature type="binding site" evidence="7">
    <location>
        <begin position="16"/>
        <end position="21"/>
    </location>
    <ligand>
        <name>ATP</name>
        <dbReference type="ChEBI" id="CHEBI:30616"/>
    </ligand>
</feature>
<dbReference type="InterPro" id="IPR000623">
    <property type="entry name" value="Shikimate_kinase/TSH1"/>
</dbReference>
<comment type="catalytic activity">
    <reaction evidence="7">
        <text>shikimate + ATP = 3-phosphoshikimate + ADP + H(+)</text>
        <dbReference type="Rhea" id="RHEA:13121"/>
        <dbReference type="ChEBI" id="CHEBI:15378"/>
        <dbReference type="ChEBI" id="CHEBI:30616"/>
        <dbReference type="ChEBI" id="CHEBI:36208"/>
        <dbReference type="ChEBI" id="CHEBI:145989"/>
        <dbReference type="ChEBI" id="CHEBI:456216"/>
        <dbReference type="EC" id="2.7.1.71"/>
    </reaction>
</comment>
<evidence type="ECO:0000256" key="3">
    <source>
        <dbReference type="ARBA" id="ARBA00022741"/>
    </source>
</evidence>
<feature type="binding site" evidence="7">
    <location>
        <position position="159"/>
    </location>
    <ligand>
        <name>ATP</name>
        <dbReference type="ChEBI" id="CHEBI:30616"/>
    </ligand>
</feature>
<feature type="binding site" evidence="7">
    <location>
        <position position="85"/>
    </location>
    <ligand>
        <name>substrate</name>
    </ligand>
</feature>
<sequence>MNKSLKHNIILIGFMGSGKTSVGEHLAKMMNYRFQDTDLLIEQRERDTINQIFRNKGEEYFRDVETNLLTELQNGLNNTVLSTGGGMPLREKNRKLLKELGYVVYLRASKETTVKRLRGDTSRPLLSGEELGEKVKRLLKVRIPYYEKAAHKIIMTDDRSLEEISVLIMEAYLKQIY</sequence>
<evidence type="ECO:0000256" key="7">
    <source>
        <dbReference type="HAMAP-Rule" id="MF_00109"/>
    </source>
</evidence>
<dbReference type="AlphaFoldDB" id="A0A8J7H8D9"/>
<dbReference type="GO" id="GO:0005829">
    <property type="term" value="C:cytosol"/>
    <property type="evidence" value="ECO:0007669"/>
    <property type="project" value="TreeGrafter"/>
</dbReference>
<keyword evidence="5 7" id="KW-0067">ATP-binding</keyword>
<feature type="binding site" evidence="7">
    <location>
        <position position="20"/>
    </location>
    <ligand>
        <name>Mg(2+)</name>
        <dbReference type="ChEBI" id="CHEBI:18420"/>
    </ligand>
</feature>
<keyword evidence="6 7" id="KW-0057">Aromatic amino acid biosynthesis</keyword>
<proteinExistence type="inferred from homology"/>
<keyword evidence="7" id="KW-0460">Magnesium</keyword>
<feature type="binding site" evidence="7">
    <location>
        <position position="123"/>
    </location>
    <ligand>
        <name>ATP</name>
        <dbReference type="ChEBI" id="CHEBI:30616"/>
    </ligand>
</feature>
<dbReference type="GO" id="GO:0005524">
    <property type="term" value="F:ATP binding"/>
    <property type="evidence" value="ECO:0007669"/>
    <property type="project" value="UniProtKB-UniRule"/>
</dbReference>
<feature type="binding site" evidence="7">
    <location>
        <position position="62"/>
    </location>
    <ligand>
        <name>substrate</name>
    </ligand>
</feature>
<comment type="pathway">
    <text evidence="7">Metabolic intermediate biosynthesis; chorismate biosynthesis; chorismate from D-erythrose 4-phosphate and phosphoenolpyruvate: step 5/7.</text>
</comment>
<dbReference type="Gene3D" id="3.40.50.300">
    <property type="entry name" value="P-loop containing nucleotide triphosphate hydrolases"/>
    <property type="match status" value="1"/>
</dbReference>
<name>A0A8J7H8D9_9FIRM</name>
<dbReference type="CDD" id="cd00464">
    <property type="entry name" value="SK"/>
    <property type="match status" value="1"/>
</dbReference>
<dbReference type="GO" id="GO:0004765">
    <property type="term" value="F:shikimate kinase activity"/>
    <property type="evidence" value="ECO:0007669"/>
    <property type="project" value="UniProtKB-UniRule"/>
</dbReference>
<feature type="binding site" evidence="7">
    <location>
        <position position="142"/>
    </location>
    <ligand>
        <name>substrate</name>
    </ligand>
</feature>
<evidence type="ECO:0000313" key="9">
    <source>
        <dbReference type="Proteomes" id="UP000623269"/>
    </source>
</evidence>
<dbReference type="InterPro" id="IPR027417">
    <property type="entry name" value="P-loop_NTPase"/>
</dbReference>
<evidence type="ECO:0000256" key="1">
    <source>
        <dbReference type="ARBA" id="ARBA00022605"/>
    </source>
</evidence>
<protein>
    <recommendedName>
        <fullName evidence="7">Shikimate kinase</fullName>
        <shortName evidence="7">SK</shortName>
        <ecNumber evidence="7">2.7.1.71</ecNumber>
    </recommendedName>
</protein>
<comment type="caution">
    <text evidence="8">The sequence shown here is derived from an EMBL/GenBank/DDBJ whole genome shotgun (WGS) entry which is preliminary data.</text>
</comment>
<dbReference type="GO" id="GO:0009073">
    <property type="term" value="P:aromatic amino acid family biosynthetic process"/>
    <property type="evidence" value="ECO:0007669"/>
    <property type="project" value="UniProtKB-KW"/>
</dbReference>
<keyword evidence="3 7" id="KW-0547">Nucleotide-binding</keyword>
<dbReference type="SUPFAM" id="SSF52540">
    <property type="entry name" value="P-loop containing nucleoside triphosphate hydrolases"/>
    <property type="match status" value="1"/>
</dbReference>
<comment type="cofactor">
    <cofactor evidence="7">
        <name>Mg(2+)</name>
        <dbReference type="ChEBI" id="CHEBI:18420"/>
    </cofactor>
    <text evidence="7">Binds 1 Mg(2+) ion per subunit.</text>
</comment>
<dbReference type="EC" id="2.7.1.71" evidence="7"/>
<dbReference type="GO" id="GO:0009423">
    <property type="term" value="P:chorismate biosynthetic process"/>
    <property type="evidence" value="ECO:0007669"/>
    <property type="project" value="UniProtKB-UniRule"/>
</dbReference>
<dbReference type="PANTHER" id="PTHR21087">
    <property type="entry name" value="SHIKIMATE KINASE"/>
    <property type="match status" value="1"/>
</dbReference>
<feature type="binding site" evidence="7">
    <location>
        <position position="38"/>
    </location>
    <ligand>
        <name>substrate</name>
    </ligand>
</feature>
<keyword evidence="9" id="KW-1185">Reference proteome</keyword>
<keyword evidence="7" id="KW-0963">Cytoplasm</keyword>
<dbReference type="GO" id="GO:0008652">
    <property type="term" value="P:amino acid biosynthetic process"/>
    <property type="evidence" value="ECO:0007669"/>
    <property type="project" value="UniProtKB-KW"/>
</dbReference>
<evidence type="ECO:0000256" key="6">
    <source>
        <dbReference type="ARBA" id="ARBA00023141"/>
    </source>
</evidence>
<evidence type="ECO:0000256" key="4">
    <source>
        <dbReference type="ARBA" id="ARBA00022777"/>
    </source>
</evidence>
<keyword evidence="7" id="KW-0479">Metal-binding</keyword>
<comment type="subunit">
    <text evidence="7">Monomer.</text>
</comment>
<reference evidence="8" key="1">
    <citation type="submission" date="2020-12" db="EMBL/GenBank/DDBJ databases">
        <title>M. sibirica DSM 26468T genome.</title>
        <authorList>
            <person name="Thieme N."/>
            <person name="Rettenmaier R."/>
            <person name="Zverlov V."/>
            <person name="Liebl W."/>
        </authorList>
    </citation>
    <scope>NUCLEOTIDE SEQUENCE</scope>
    <source>
        <strain evidence="8">DSM 26468</strain>
    </source>
</reference>
<organism evidence="8 9">
    <name type="scientific">Mobilitalea sibirica</name>
    <dbReference type="NCBI Taxonomy" id="1462919"/>
    <lineage>
        <taxon>Bacteria</taxon>
        <taxon>Bacillati</taxon>
        <taxon>Bacillota</taxon>
        <taxon>Clostridia</taxon>
        <taxon>Lachnospirales</taxon>
        <taxon>Lachnospiraceae</taxon>
        <taxon>Mobilitalea</taxon>
    </lineage>
</organism>
<gene>
    <name evidence="7" type="primary">aroK</name>
    <name evidence="8" type="ORF">I5677_04680</name>
</gene>
<comment type="similarity">
    <text evidence="7">Belongs to the shikimate kinase family.</text>
</comment>
<evidence type="ECO:0000313" key="8">
    <source>
        <dbReference type="EMBL" id="MBH1940190.1"/>
    </source>
</evidence>
<dbReference type="UniPathway" id="UPA00053">
    <property type="reaction ID" value="UER00088"/>
</dbReference>
<keyword evidence="2 7" id="KW-0808">Transferase</keyword>
<comment type="subcellular location">
    <subcellularLocation>
        <location evidence="7">Cytoplasm</location>
    </subcellularLocation>
</comment>
<evidence type="ECO:0000256" key="2">
    <source>
        <dbReference type="ARBA" id="ARBA00022679"/>
    </source>
</evidence>
<dbReference type="InterPro" id="IPR031322">
    <property type="entry name" value="Shikimate/glucono_kinase"/>
</dbReference>
<comment type="function">
    <text evidence="7">Catalyzes the specific phosphorylation of the 3-hydroxyl group of shikimic acid using ATP as a cosubstrate.</text>
</comment>
<accession>A0A8J7H8D9</accession>
<evidence type="ECO:0000256" key="5">
    <source>
        <dbReference type="ARBA" id="ARBA00022840"/>
    </source>
</evidence>
<dbReference type="PANTHER" id="PTHR21087:SF16">
    <property type="entry name" value="SHIKIMATE KINASE 1, CHLOROPLASTIC"/>
    <property type="match status" value="1"/>
</dbReference>
<dbReference type="Pfam" id="PF01202">
    <property type="entry name" value="SKI"/>
    <property type="match status" value="1"/>
</dbReference>
<dbReference type="GO" id="GO:0000287">
    <property type="term" value="F:magnesium ion binding"/>
    <property type="evidence" value="ECO:0007669"/>
    <property type="project" value="UniProtKB-UniRule"/>
</dbReference>
<keyword evidence="1 7" id="KW-0028">Amino-acid biosynthesis</keyword>
<dbReference type="PRINTS" id="PR01100">
    <property type="entry name" value="SHIKIMTKNASE"/>
</dbReference>